<evidence type="ECO:0000259" key="4">
    <source>
        <dbReference type="Pfam" id="PF16254"/>
    </source>
</evidence>
<dbReference type="Pfam" id="PF09940">
    <property type="entry name" value="DUF2172"/>
    <property type="match status" value="1"/>
</dbReference>
<dbReference type="EMBL" id="POUA01000154">
    <property type="protein sequence ID" value="PZG42445.1"/>
    <property type="molecule type" value="Genomic_DNA"/>
</dbReference>
<evidence type="ECO:0000256" key="1">
    <source>
        <dbReference type="PIRSR" id="PIRSR015244-50"/>
    </source>
</evidence>
<evidence type="ECO:0000259" key="2">
    <source>
        <dbReference type="Pfam" id="PF09940"/>
    </source>
</evidence>
<feature type="domain" description="DUF4910" evidence="4">
    <location>
        <begin position="2"/>
        <end position="340"/>
    </location>
</feature>
<dbReference type="Gene3D" id="3.50.30.90">
    <property type="match status" value="1"/>
</dbReference>
<gene>
    <name evidence="5" type="ORF">C1I98_19810</name>
</gene>
<dbReference type="InterPro" id="IPR032589">
    <property type="entry name" value="DUF4910"/>
</dbReference>
<protein>
    <submittedName>
        <fullName evidence="5">Peptidase M28</fullName>
    </submittedName>
</protein>
<dbReference type="Gene3D" id="3.40.630.10">
    <property type="entry name" value="Zn peptidases"/>
    <property type="match status" value="1"/>
</dbReference>
<sequence>MHELVRRLYPLCRSITGDGVRRTLEIVGESIPLDVSEVPTGTEVLDWIVPKEWNIRDAYIKDVATGRRVVDFNESNLHVVGYSVPVPPTVLSLAELRGRLHTLPEQPDLIPYRTSYYKETWGFCLRHETLAGLPEGDYEVMIDSTLADGHLTYAEHVVPGRTDREVLVSCHVCHPSLANDNLAGIAVAVSLALRLKDPYHTYRFVFAPGTIGSITWLARNRERAAHKIAHGLVLACAGDRGSLTYKHSRRGDAEIDRAAAHVLRASGREHTVLPFSPYGYDERQYCSPGFNLPVGCMTRSTYAGYPEYHTSGDDPDFVSAEAMSDTLETCWEVFQVLERNRRYLNLSPYGEPQLGRRGLYGSLGGRSDTQRLQMAMLWVLNQSDGVSPDCALLDIAEKSGLPFDAVAEAARALAEAGLLKEIR</sequence>
<keyword evidence="1" id="KW-0862">Zinc</keyword>
<proteinExistence type="predicted"/>
<reference evidence="5 6" key="1">
    <citation type="submission" date="2018-01" db="EMBL/GenBank/DDBJ databases">
        <title>Draft genome sequence of Sphaerisporangium sp. 7K107.</title>
        <authorList>
            <person name="Sahin N."/>
            <person name="Saygin H."/>
            <person name="Ay H."/>
        </authorList>
    </citation>
    <scope>NUCLEOTIDE SEQUENCE [LARGE SCALE GENOMIC DNA]</scope>
    <source>
        <strain evidence="5 6">7K107</strain>
    </source>
</reference>
<dbReference type="AlphaFoldDB" id="A0A2W2GQV1"/>
<keyword evidence="6" id="KW-1185">Reference proteome</keyword>
<feature type="binding site" evidence="1">
    <location>
        <position position="309"/>
    </location>
    <ligand>
        <name>Zn(2+)</name>
        <dbReference type="ChEBI" id="CHEBI:29105"/>
    </ligand>
</feature>
<dbReference type="InterPro" id="IPR032622">
    <property type="entry name" value="UCP01524_HTH"/>
</dbReference>
<feature type="binding site" evidence="1">
    <location>
        <position position="174"/>
    </location>
    <ligand>
        <name>Zn(2+)</name>
        <dbReference type="ChEBI" id="CHEBI:29105"/>
    </ligand>
</feature>
<evidence type="ECO:0000313" key="6">
    <source>
        <dbReference type="Proteomes" id="UP000248544"/>
    </source>
</evidence>
<feature type="binding site" evidence="1">
    <location>
        <position position="180"/>
    </location>
    <ligand>
        <name>Zn(2+)</name>
        <dbReference type="ChEBI" id="CHEBI:29105"/>
    </ligand>
</feature>
<dbReference type="GO" id="GO:0046872">
    <property type="term" value="F:metal ion binding"/>
    <property type="evidence" value="ECO:0007669"/>
    <property type="project" value="UniProtKB-KW"/>
</dbReference>
<feature type="domain" description="DUF2172" evidence="2">
    <location>
        <begin position="52"/>
        <end position="145"/>
    </location>
</feature>
<comment type="caution">
    <text evidence="5">The sequence shown here is derived from an EMBL/GenBank/DDBJ whole genome shotgun (WGS) entry which is preliminary data.</text>
</comment>
<evidence type="ECO:0000313" key="5">
    <source>
        <dbReference type="EMBL" id="PZG42445.1"/>
    </source>
</evidence>
<evidence type="ECO:0000259" key="3">
    <source>
        <dbReference type="Pfam" id="PF16221"/>
    </source>
</evidence>
<comment type="cofactor">
    <cofactor evidence="1">
        <name>Zn(2+)</name>
        <dbReference type="ChEBI" id="CHEBI:29105"/>
    </cofactor>
    <text evidence="1">Binds 1 zinc ion per subunit.</text>
</comment>
<dbReference type="InterPro" id="IPR036388">
    <property type="entry name" value="WH-like_DNA-bd_sf"/>
</dbReference>
<dbReference type="Gene3D" id="1.10.10.10">
    <property type="entry name" value="Winged helix-like DNA-binding domain superfamily/Winged helix DNA-binding domain"/>
    <property type="match status" value="1"/>
</dbReference>
<dbReference type="InterPro" id="IPR032610">
    <property type="entry name" value="DUF2172"/>
</dbReference>
<dbReference type="PIRSF" id="PIRSF015244">
    <property type="entry name" value="UCP015244"/>
    <property type="match status" value="1"/>
</dbReference>
<name>A0A2W2GQV1_9ACTN</name>
<keyword evidence="1" id="KW-0479">Metal-binding</keyword>
<dbReference type="Pfam" id="PF16221">
    <property type="entry name" value="HTH_47"/>
    <property type="match status" value="1"/>
</dbReference>
<dbReference type="Pfam" id="PF16254">
    <property type="entry name" value="DUF4910"/>
    <property type="match status" value="1"/>
</dbReference>
<accession>A0A2W2GQV1</accession>
<dbReference type="SUPFAM" id="SSF53187">
    <property type="entry name" value="Zn-dependent exopeptidases"/>
    <property type="match status" value="1"/>
</dbReference>
<dbReference type="RefSeq" id="WP_111168935.1">
    <property type="nucleotide sequence ID" value="NZ_POUA01000154.1"/>
</dbReference>
<dbReference type="Proteomes" id="UP000248544">
    <property type="component" value="Unassembled WGS sequence"/>
</dbReference>
<dbReference type="InterPro" id="IPR012353">
    <property type="entry name" value="UCP015244"/>
</dbReference>
<feature type="domain" description="UCP01524 winged helix-turn-helix" evidence="3">
    <location>
        <begin position="342"/>
        <end position="420"/>
    </location>
</feature>
<organism evidence="5 6">
    <name type="scientific">Spongiactinospora gelatinilytica</name>
    <dbReference type="NCBI Taxonomy" id="2666298"/>
    <lineage>
        <taxon>Bacteria</taxon>
        <taxon>Bacillati</taxon>
        <taxon>Actinomycetota</taxon>
        <taxon>Actinomycetes</taxon>
        <taxon>Streptosporangiales</taxon>
        <taxon>Streptosporangiaceae</taxon>
        <taxon>Spongiactinospora</taxon>
    </lineage>
</organism>